<dbReference type="Proteomes" id="UP001199469">
    <property type="component" value="Unassembled WGS sequence"/>
</dbReference>
<dbReference type="Pfam" id="PF20068">
    <property type="entry name" value="Amphi-Trp"/>
    <property type="match status" value="1"/>
</dbReference>
<evidence type="ECO:0000259" key="1">
    <source>
        <dbReference type="Pfam" id="PF20068"/>
    </source>
</evidence>
<dbReference type="RefSeq" id="WP_230736132.1">
    <property type="nucleotide sequence ID" value="NZ_JAJNDB010000003.1"/>
</dbReference>
<name>A0ABS8PE38_9PSEU</name>
<feature type="domain" description="Amphi-Trp" evidence="1">
    <location>
        <begin position="7"/>
        <end position="79"/>
    </location>
</feature>
<accession>A0ABS8PE38</accession>
<sequence length="84" mass="9266">MVVPDEIEQKALMSRAELARWLSELAAGIEAGGAMEIALVGPGISLDLPERFRCELEIEFAPDGDEIDVEIELTWRRSAPWGPT</sequence>
<organism evidence="2 3">
    <name type="scientific">Actinomycetospora endophytica</name>
    <dbReference type="NCBI Taxonomy" id="2291215"/>
    <lineage>
        <taxon>Bacteria</taxon>
        <taxon>Bacillati</taxon>
        <taxon>Actinomycetota</taxon>
        <taxon>Actinomycetes</taxon>
        <taxon>Pseudonocardiales</taxon>
        <taxon>Pseudonocardiaceae</taxon>
        <taxon>Actinomycetospora</taxon>
    </lineage>
</organism>
<evidence type="ECO:0000313" key="2">
    <source>
        <dbReference type="EMBL" id="MCD2195264.1"/>
    </source>
</evidence>
<gene>
    <name evidence="2" type="ORF">LQ327_17995</name>
</gene>
<dbReference type="EMBL" id="JAJNDB010000003">
    <property type="protein sequence ID" value="MCD2195264.1"/>
    <property type="molecule type" value="Genomic_DNA"/>
</dbReference>
<protein>
    <submittedName>
        <fullName evidence="2">Amphi-Trp domain-containing protein</fullName>
    </submittedName>
</protein>
<dbReference type="NCBIfam" id="TIGR04354">
    <property type="entry name" value="amphi-Trp"/>
    <property type="match status" value="1"/>
</dbReference>
<comment type="caution">
    <text evidence="2">The sequence shown here is derived from an EMBL/GenBank/DDBJ whole genome shotgun (WGS) entry which is preliminary data.</text>
</comment>
<keyword evidence="3" id="KW-1185">Reference proteome</keyword>
<dbReference type="InterPro" id="IPR027598">
    <property type="entry name" value="Amphi-Trp_dom"/>
</dbReference>
<reference evidence="2 3" key="1">
    <citation type="submission" date="2021-11" db="EMBL/GenBank/DDBJ databases">
        <title>Draft genome sequence of Actinomycetospora sp. SF1 isolated from the rhizosphere soil.</title>
        <authorList>
            <person name="Duangmal K."/>
            <person name="Chantavorakit T."/>
        </authorList>
    </citation>
    <scope>NUCLEOTIDE SEQUENCE [LARGE SCALE GENOMIC DNA]</scope>
    <source>
        <strain evidence="2 3">TBRC 5722</strain>
    </source>
</reference>
<evidence type="ECO:0000313" key="3">
    <source>
        <dbReference type="Proteomes" id="UP001199469"/>
    </source>
</evidence>
<proteinExistence type="predicted"/>